<name>A0A316V8L8_9BASI</name>
<protein>
    <recommendedName>
        <fullName evidence="5">ALMS motif domain-containing protein</fullName>
    </recommendedName>
</protein>
<dbReference type="AlphaFoldDB" id="A0A316V8L8"/>
<dbReference type="EMBL" id="KZ819604">
    <property type="protein sequence ID" value="PWN33368.1"/>
    <property type="molecule type" value="Genomic_DNA"/>
</dbReference>
<feature type="signal peptide" evidence="2">
    <location>
        <begin position="1"/>
        <end position="20"/>
    </location>
</feature>
<feature type="compositionally biased region" description="Basic and acidic residues" evidence="1">
    <location>
        <begin position="160"/>
        <end position="174"/>
    </location>
</feature>
<evidence type="ECO:0000313" key="3">
    <source>
        <dbReference type="EMBL" id="PWN33368.1"/>
    </source>
</evidence>
<accession>A0A316V8L8</accession>
<keyword evidence="4" id="KW-1185">Reference proteome</keyword>
<feature type="region of interest" description="Disordered" evidence="1">
    <location>
        <begin position="641"/>
        <end position="714"/>
    </location>
</feature>
<dbReference type="Proteomes" id="UP000245771">
    <property type="component" value="Unassembled WGS sequence"/>
</dbReference>
<feature type="compositionally biased region" description="Polar residues" evidence="1">
    <location>
        <begin position="246"/>
        <end position="256"/>
    </location>
</feature>
<feature type="region of interest" description="Disordered" evidence="1">
    <location>
        <begin position="111"/>
        <end position="178"/>
    </location>
</feature>
<feature type="compositionally biased region" description="Basic and acidic residues" evidence="1">
    <location>
        <begin position="677"/>
        <end position="688"/>
    </location>
</feature>
<proteinExistence type="predicted"/>
<dbReference type="GeneID" id="37022759"/>
<feature type="region of interest" description="Disordered" evidence="1">
    <location>
        <begin position="242"/>
        <end position="409"/>
    </location>
</feature>
<dbReference type="InParanoid" id="A0A316V8L8"/>
<feature type="region of interest" description="Disordered" evidence="1">
    <location>
        <begin position="475"/>
        <end position="500"/>
    </location>
</feature>
<feature type="compositionally biased region" description="Basic and acidic residues" evidence="1">
    <location>
        <begin position="390"/>
        <end position="407"/>
    </location>
</feature>
<gene>
    <name evidence="3" type="ORF">FA14DRAFT_180019</name>
</gene>
<keyword evidence="2" id="KW-0732">Signal</keyword>
<feature type="chain" id="PRO_5016256558" description="ALMS motif domain-containing protein" evidence="2">
    <location>
        <begin position="21"/>
        <end position="714"/>
    </location>
</feature>
<sequence length="714" mass="82875">MNLYNLVYFSLLHFPVISIASDIQVHNHNYNVDDFSWFTENDNIVSPEHLQLPNELSSLKARHQAQMSGKTKQKVTQGSNRRRSHEYFNTVLQKTEGELIEANKILEEARKTGKGSLSKPKSAVQTDQAIRAKQKRDDLVKQGGTQYEEFKKMRRNREKARREARTPEQKEVDKAKKKLRARIRRNWLKLPGNEAEREAKRLKNRASVSPTFAASDSVHDFNLDDFSWFTENDNIVSPEQMYLPNEPSSPKVQHQDQVGGKMKLKQGAKRRDGTEHYSALTEGTEGEANERSKEARMTKPKMFAENDKAVKERLKRKELAGRGGKEYEEFLRERRDKQRARRQALTPEQHELELAKQRDRDQKKRDRLKLPGNEAELEAKKTKSRAYHNQRKEEMKLKQGAEKKHGPENYNAVLERTEGKAKEASERLLEARLTGKGSLIKPKTFLEEGRALKRRLKCNERATRGGKEYEEYLERRRNQQRARRQARTPEQQKLVRAKDRIREQKRRDWLNLPGNEAELEAQRTASLNDAPGSWNSITRSMSKEEIEKLKKMAIPSYPQITDHPTNTANRPVILESAIAGTITATSPITVGSANVRPQEKTKAKTLSQHPATVARRERLARLKEQDPDAYKAIRKAAVARETRRKRNFTPLQKAISRHKSKLYMQERRARLNSPGNEKLKEEAKESSRKASNKYNAKMRQKDKELKDKQHQQQQ</sequence>
<reference evidence="3 4" key="1">
    <citation type="journal article" date="2018" name="Mol. Biol. Evol.">
        <title>Broad Genomic Sampling Reveals a Smut Pathogenic Ancestry of the Fungal Clade Ustilaginomycotina.</title>
        <authorList>
            <person name="Kijpornyongpan T."/>
            <person name="Mondo S.J."/>
            <person name="Barry K."/>
            <person name="Sandor L."/>
            <person name="Lee J."/>
            <person name="Lipzen A."/>
            <person name="Pangilinan J."/>
            <person name="LaButti K."/>
            <person name="Hainaut M."/>
            <person name="Henrissat B."/>
            <person name="Grigoriev I.V."/>
            <person name="Spatafora J.W."/>
            <person name="Aime M.C."/>
        </authorList>
    </citation>
    <scope>NUCLEOTIDE SEQUENCE [LARGE SCALE GENOMIC DNA]</scope>
    <source>
        <strain evidence="3 4">MCA 3882</strain>
    </source>
</reference>
<dbReference type="RefSeq" id="XP_025353670.1">
    <property type="nucleotide sequence ID" value="XM_025500978.1"/>
</dbReference>
<feature type="compositionally biased region" description="Basic and acidic residues" evidence="1">
    <location>
        <begin position="699"/>
        <end position="714"/>
    </location>
</feature>
<evidence type="ECO:0000313" key="4">
    <source>
        <dbReference type="Proteomes" id="UP000245771"/>
    </source>
</evidence>
<feature type="compositionally biased region" description="Basic and acidic residues" evidence="1">
    <location>
        <begin position="288"/>
        <end position="336"/>
    </location>
</feature>
<evidence type="ECO:0000256" key="2">
    <source>
        <dbReference type="SAM" id="SignalP"/>
    </source>
</evidence>
<organism evidence="3 4">
    <name type="scientific">Meira miltonrushii</name>
    <dbReference type="NCBI Taxonomy" id="1280837"/>
    <lineage>
        <taxon>Eukaryota</taxon>
        <taxon>Fungi</taxon>
        <taxon>Dikarya</taxon>
        <taxon>Basidiomycota</taxon>
        <taxon>Ustilaginomycotina</taxon>
        <taxon>Exobasidiomycetes</taxon>
        <taxon>Exobasidiales</taxon>
        <taxon>Brachybasidiaceae</taxon>
        <taxon>Meira</taxon>
    </lineage>
</organism>
<evidence type="ECO:0008006" key="5">
    <source>
        <dbReference type="Google" id="ProtNLM"/>
    </source>
</evidence>
<evidence type="ECO:0000256" key="1">
    <source>
        <dbReference type="SAM" id="MobiDB-lite"/>
    </source>
</evidence>
<feature type="compositionally biased region" description="Basic and acidic residues" evidence="1">
    <location>
        <begin position="348"/>
        <end position="364"/>
    </location>
</feature>